<protein>
    <submittedName>
        <fullName evidence="8">Glycosyltransferase family 41 protein</fullName>
    </submittedName>
</protein>
<dbReference type="Pfam" id="PF13844">
    <property type="entry name" value="Glyco_transf_41"/>
    <property type="match status" value="1"/>
</dbReference>
<dbReference type="Gene3D" id="3.40.50.2000">
    <property type="entry name" value="Glycogen Phosphorylase B"/>
    <property type="match status" value="1"/>
</dbReference>
<keyword evidence="3 8" id="KW-0808">Transferase</keyword>
<dbReference type="STRING" id="1344416.A0A138ZWK4"/>
<dbReference type="GO" id="GO:0016757">
    <property type="term" value="F:glycosyltransferase activity"/>
    <property type="evidence" value="ECO:0007669"/>
    <property type="project" value="UniProtKB-KW"/>
</dbReference>
<feature type="coiled-coil region" evidence="6">
    <location>
        <begin position="310"/>
        <end position="432"/>
    </location>
</feature>
<evidence type="ECO:0000313" key="8">
    <source>
        <dbReference type="EMBL" id="KXS08877.1"/>
    </source>
</evidence>
<dbReference type="AlphaFoldDB" id="A0A138ZWK4"/>
<organism evidence="8 9">
    <name type="scientific">Gonapodya prolifera (strain JEL478)</name>
    <name type="common">Monoblepharis prolifera</name>
    <dbReference type="NCBI Taxonomy" id="1344416"/>
    <lineage>
        <taxon>Eukaryota</taxon>
        <taxon>Fungi</taxon>
        <taxon>Fungi incertae sedis</taxon>
        <taxon>Chytridiomycota</taxon>
        <taxon>Chytridiomycota incertae sedis</taxon>
        <taxon>Monoblepharidomycetes</taxon>
        <taxon>Monoblepharidales</taxon>
        <taxon>Gonapodyaceae</taxon>
        <taxon>Gonapodya</taxon>
    </lineage>
</organism>
<feature type="domain" description="O-GlcNAc transferase C-terminal" evidence="7">
    <location>
        <begin position="809"/>
        <end position="990"/>
    </location>
</feature>
<reference evidence="8 9" key="1">
    <citation type="journal article" date="2015" name="Genome Biol. Evol.">
        <title>Phylogenomic analyses indicate that early fungi evolved digesting cell walls of algal ancestors of land plants.</title>
        <authorList>
            <person name="Chang Y."/>
            <person name="Wang S."/>
            <person name="Sekimoto S."/>
            <person name="Aerts A.L."/>
            <person name="Choi C."/>
            <person name="Clum A."/>
            <person name="LaButti K.M."/>
            <person name="Lindquist E.A."/>
            <person name="Yee Ngan C."/>
            <person name="Ohm R.A."/>
            <person name="Salamov A.A."/>
            <person name="Grigoriev I.V."/>
            <person name="Spatafora J.W."/>
            <person name="Berbee M.L."/>
        </authorList>
    </citation>
    <scope>NUCLEOTIDE SEQUENCE [LARGE SCALE GENOMIC DNA]</scope>
    <source>
        <strain evidence="8 9">JEL478</strain>
    </source>
</reference>
<keyword evidence="6" id="KW-0175">Coiled coil</keyword>
<keyword evidence="4" id="KW-0677">Repeat</keyword>
<evidence type="ECO:0000256" key="1">
    <source>
        <dbReference type="ARBA" id="ARBA00004922"/>
    </source>
</evidence>
<gene>
    <name evidence="8" type="ORF">M427DRAFT_50243</name>
</gene>
<evidence type="ECO:0000256" key="6">
    <source>
        <dbReference type="SAM" id="Coils"/>
    </source>
</evidence>
<keyword evidence="9" id="KW-1185">Reference proteome</keyword>
<accession>A0A138ZWK4</accession>
<proteinExistence type="predicted"/>
<feature type="coiled-coil region" evidence="6">
    <location>
        <begin position="201"/>
        <end position="228"/>
    </location>
</feature>
<evidence type="ECO:0000256" key="4">
    <source>
        <dbReference type="ARBA" id="ARBA00022737"/>
    </source>
</evidence>
<keyword evidence="2" id="KW-0328">Glycosyltransferase</keyword>
<evidence type="ECO:0000259" key="7">
    <source>
        <dbReference type="Pfam" id="PF13844"/>
    </source>
</evidence>
<dbReference type="Gene3D" id="3.40.50.11380">
    <property type="match status" value="1"/>
</dbReference>
<dbReference type="PANTHER" id="PTHR44835">
    <property type="entry name" value="UDP-N-ACETYLGLUCOSAMINE--PEPTIDE N-ACETYLGLUCOSAMINYLTRANSFERASE SPINDLY-RELATED"/>
    <property type="match status" value="1"/>
</dbReference>
<evidence type="ECO:0000256" key="5">
    <source>
        <dbReference type="ARBA" id="ARBA00022803"/>
    </source>
</evidence>
<evidence type="ECO:0000313" key="9">
    <source>
        <dbReference type="Proteomes" id="UP000070544"/>
    </source>
</evidence>
<feature type="coiled-coil region" evidence="6">
    <location>
        <begin position="252"/>
        <end position="286"/>
    </location>
</feature>
<comment type="pathway">
    <text evidence="1">Protein modification; protein glycosylation.</text>
</comment>
<dbReference type="OrthoDB" id="421121at2759"/>
<evidence type="ECO:0000256" key="3">
    <source>
        <dbReference type="ARBA" id="ARBA00022679"/>
    </source>
</evidence>
<dbReference type="Proteomes" id="UP000070544">
    <property type="component" value="Unassembled WGS sequence"/>
</dbReference>
<name>A0A138ZWK4_GONPJ</name>
<dbReference type="EMBL" id="KQ965935">
    <property type="protein sequence ID" value="KXS08877.1"/>
    <property type="molecule type" value="Genomic_DNA"/>
</dbReference>
<sequence length="1004" mass="115260">MTVIAITFEIFKSFWDPRNPSKTGTRIRQLGSTPGDYLITIDGKDYSVPSKERFIAYVVLFIYIISGGSEGPINDFTGMVSSLDKSSIADYAIRIWKSIISIDNVPSSPASDRSYNDIRSPVISPARSHIGSIKRKNSGIRKQPSISMVDFETETKIKNLEEALRSSQAKQQQLYDTVLAMEKNNDAVVDQRVKQYTDNAVRSFTDQIKNYQAREEEYKTRVAILEGEVAEGDRYISQIQSSMDGNQTAGQLAANATLLKKQRQELKQLEHKFNQLERKNRLASISPKADDAKLQVEVQKRLLELSDEEKARRDHELEHLKKEIDLLNQKQRKELGKLEEENELLSQKLSFELTEKDRREREYKRAKQHIKELSDERDALEFAKQTCEEKSQKLAELNSSLQREKRNMEKHVGDLENEIERVINDFETIRERSESIHKNYNRIKIKNPEPDGDLLYVDKTNETSAAIETKNVTALYNSAKLLQDKVLPVAIPSEKDRIIGIISQIYVTCFQFDENNALAAYAGLSDTLKMLRHYNLASDIVRWGITWSPNDSELWNTRAIVMLLANLWDDHADVKNSLDRAFLLAKDKPETELESLLEPLGVKSKVKMIPEPTVKSIKDEIRRGWPYAHRNVMNFIYKQVIENEIKSGHKGPTVWPKLKRSDVEKRKIKIGYFEIILYITTDQYLPHVMDELRATKKVVVAGKSVHELRGIIEKDQVDCLVDLAGHTANNRLDVFALQPARNLYTYLGYPAHGGCNNVTWITDRFTSDNYNDPDTDGKIFLPGHFLCFTPHTQATFSQKEVLELRSKRPKRPFTFACFAKLNKLNNPTVNMWLRILDEVPDSLLLIKSRLFLDNAFSRSFTKRFIPDNKLDRVVLLPGSLGYREHMLQYMEADCMVDQSPYSGTTISWESIYMGVPVITLAKPDVSHVQRVTGSLLQEVGLGTECIAETEDQFVALAKKMAEERRYIDNDKVRDMMESSGVLNRELYVRKLERAFRNHVLSLAI</sequence>
<dbReference type="InterPro" id="IPR051939">
    <property type="entry name" value="Glycosyltr_41/O-GlcNAc_trsf"/>
</dbReference>
<dbReference type="InterPro" id="IPR029489">
    <property type="entry name" value="OGT/SEC/SPY_C"/>
</dbReference>
<evidence type="ECO:0000256" key="2">
    <source>
        <dbReference type="ARBA" id="ARBA00022676"/>
    </source>
</evidence>
<dbReference type="PANTHER" id="PTHR44835:SF1">
    <property type="entry name" value="PROTEIN O-GLCNAC TRANSFERASE"/>
    <property type="match status" value="1"/>
</dbReference>
<keyword evidence="5" id="KW-0802">TPR repeat</keyword>